<proteinExistence type="predicted"/>
<accession>A0AC35FR95</accession>
<dbReference type="WBParaSite" id="PS1159_v2.g20101.t1">
    <property type="protein sequence ID" value="PS1159_v2.g20101.t1"/>
    <property type="gene ID" value="PS1159_v2.g20101"/>
</dbReference>
<dbReference type="Proteomes" id="UP000887580">
    <property type="component" value="Unplaced"/>
</dbReference>
<sequence>MADVCGIQVEIFETPTSSFVDTTQSQLQRPFKLLVKDEVFTIDSEKFSKLSPIFAIMCYGREFENGRELAREIVDEKSNDIAIFLHCLHHNHSENKTIDEKNFTTILRLAKKYQVESLVNACEKFVLESADLDKLKPDQVLSLTITANDHHLRRSVLSKLILRLAKEDRLTFNRLKLSRFLPSHVICD</sequence>
<reference evidence="2" key="1">
    <citation type="submission" date="2022-11" db="UniProtKB">
        <authorList>
            <consortium name="WormBaseParasite"/>
        </authorList>
    </citation>
    <scope>IDENTIFICATION</scope>
</reference>
<protein>
    <submittedName>
        <fullName evidence="2">BTB domain-containing protein</fullName>
    </submittedName>
</protein>
<name>A0AC35FR95_9BILA</name>
<evidence type="ECO:0000313" key="2">
    <source>
        <dbReference type="WBParaSite" id="PS1159_v2.g20101.t1"/>
    </source>
</evidence>
<evidence type="ECO:0000313" key="1">
    <source>
        <dbReference type="Proteomes" id="UP000887580"/>
    </source>
</evidence>
<organism evidence="1 2">
    <name type="scientific">Panagrolaimus sp. PS1159</name>
    <dbReference type="NCBI Taxonomy" id="55785"/>
    <lineage>
        <taxon>Eukaryota</taxon>
        <taxon>Metazoa</taxon>
        <taxon>Ecdysozoa</taxon>
        <taxon>Nematoda</taxon>
        <taxon>Chromadorea</taxon>
        <taxon>Rhabditida</taxon>
        <taxon>Tylenchina</taxon>
        <taxon>Panagrolaimomorpha</taxon>
        <taxon>Panagrolaimoidea</taxon>
        <taxon>Panagrolaimidae</taxon>
        <taxon>Panagrolaimus</taxon>
    </lineage>
</organism>